<feature type="domain" description="RDD" evidence="7">
    <location>
        <begin position="59"/>
        <end position="189"/>
    </location>
</feature>
<name>A0A2N5XQC4_9HYPH</name>
<feature type="transmembrane region" description="Helical" evidence="6">
    <location>
        <begin position="102"/>
        <end position="121"/>
    </location>
</feature>
<comment type="caution">
    <text evidence="9">The sequence shown here is derived from an EMBL/GenBank/DDBJ whole genome shotgun (WGS) entry which is preliminary data.</text>
</comment>
<keyword evidence="10" id="KW-1185">Reference proteome</keyword>
<accession>A0A2N5XQC4</accession>
<feature type="transmembrane region" description="Helical" evidence="6">
    <location>
        <begin position="64"/>
        <end position="82"/>
    </location>
</feature>
<dbReference type="Proteomes" id="UP000234881">
    <property type="component" value="Unassembled WGS sequence"/>
</dbReference>
<dbReference type="PANTHER" id="PTHR38480:SF1">
    <property type="entry name" value="SLR0254 PROTEIN"/>
    <property type="match status" value="1"/>
</dbReference>
<dbReference type="PANTHER" id="PTHR38480">
    <property type="entry name" value="SLR0254 PROTEIN"/>
    <property type="match status" value="1"/>
</dbReference>
<dbReference type="GO" id="GO:0016020">
    <property type="term" value="C:membrane"/>
    <property type="evidence" value="ECO:0007669"/>
    <property type="project" value="UniProtKB-SubCell"/>
</dbReference>
<proteinExistence type="predicted"/>
<dbReference type="RefSeq" id="WP_101534416.1">
    <property type="nucleotide sequence ID" value="NZ_PKUQ01000023.1"/>
</dbReference>
<dbReference type="OrthoDB" id="9787732at2"/>
<evidence type="ECO:0008006" key="11">
    <source>
        <dbReference type="Google" id="ProtNLM"/>
    </source>
</evidence>
<dbReference type="AlphaFoldDB" id="A0A2N5XQC4"/>
<protein>
    <recommendedName>
        <fullName evidence="11">RDD domain-containing protein</fullName>
    </recommendedName>
</protein>
<organism evidence="9 10">
    <name type="scientific">Cohaesibacter celericrescens</name>
    <dbReference type="NCBI Taxonomy" id="2067669"/>
    <lineage>
        <taxon>Bacteria</taxon>
        <taxon>Pseudomonadati</taxon>
        <taxon>Pseudomonadota</taxon>
        <taxon>Alphaproteobacteria</taxon>
        <taxon>Hyphomicrobiales</taxon>
        <taxon>Cohaesibacteraceae</taxon>
    </lineage>
</organism>
<keyword evidence="2 6" id="KW-0812">Transmembrane</keyword>
<evidence type="ECO:0000256" key="1">
    <source>
        <dbReference type="ARBA" id="ARBA00004141"/>
    </source>
</evidence>
<evidence type="ECO:0000259" key="8">
    <source>
        <dbReference type="Pfam" id="PF13240"/>
    </source>
</evidence>
<comment type="subcellular location">
    <subcellularLocation>
        <location evidence="1">Membrane</location>
        <topology evidence="1">Multi-pass membrane protein</topology>
    </subcellularLocation>
</comment>
<feature type="domain" description="Zinc-ribbon" evidence="8">
    <location>
        <begin position="3"/>
        <end position="23"/>
    </location>
</feature>
<gene>
    <name evidence="9" type="ORF">C0081_13690</name>
</gene>
<evidence type="ECO:0000256" key="2">
    <source>
        <dbReference type="ARBA" id="ARBA00022692"/>
    </source>
</evidence>
<evidence type="ECO:0000313" key="9">
    <source>
        <dbReference type="EMBL" id="PLW76650.1"/>
    </source>
</evidence>
<evidence type="ECO:0000256" key="4">
    <source>
        <dbReference type="ARBA" id="ARBA00023136"/>
    </source>
</evidence>
<dbReference type="InterPro" id="IPR010432">
    <property type="entry name" value="RDD"/>
</dbReference>
<evidence type="ECO:0000256" key="6">
    <source>
        <dbReference type="SAM" id="Phobius"/>
    </source>
</evidence>
<keyword evidence="3 6" id="KW-1133">Transmembrane helix</keyword>
<reference evidence="9 10" key="1">
    <citation type="submission" date="2018-01" db="EMBL/GenBank/DDBJ databases">
        <title>The draft genome sequence of Cohaesibacter sp. H1304.</title>
        <authorList>
            <person name="Wang N.-N."/>
            <person name="Du Z.-J."/>
        </authorList>
    </citation>
    <scope>NUCLEOTIDE SEQUENCE [LARGE SCALE GENOMIC DNA]</scope>
    <source>
        <strain evidence="9 10">H1304</strain>
    </source>
</reference>
<evidence type="ECO:0000259" key="7">
    <source>
        <dbReference type="Pfam" id="PF06271"/>
    </source>
</evidence>
<evidence type="ECO:0000256" key="5">
    <source>
        <dbReference type="SAM" id="MobiDB-lite"/>
    </source>
</evidence>
<dbReference type="Pfam" id="PF06271">
    <property type="entry name" value="RDD"/>
    <property type="match status" value="1"/>
</dbReference>
<dbReference type="InterPro" id="IPR026870">
    <property type="entry name" value="Zinc_ribbon_dom"/>
</dbReference>
<evidence type="ECO:0000313" key="10">
    <source>
        <dbReference type="Proteomes" id="UP000234881"/>
    </source>
</evidence>
<feature type="transmembrane region" description="Helical" evidence="6">
    <location>
        <begin position="157"/>
        <end position="175"/>
    </location>
</feature>
<sequence>MSFCTECGTRLPQNAKFCPSCGAVIQASEDAQSNDQAEVSPRKAEVLESSVEQAPEYIGLGRRFVAHLFDLVIVFIIFYAVGMQVAGEVGSITEEGFVLEGTPALVTMLLSFAFSLVYFVLTEGRNGQSFGKMVMGIKVVSIDGSPCTMRQAFTRNFLRIIDGVFLYLIGIILMSRSEKKQRLGDRIAETVVIRKARKPAKGSYVYRSGDKPDPDPDPDPDQDGKLKFRSSWGIKKGKDAWDI</sequence>
<feature type="region of interest" description="Disordered" evidence="5">
    <location>
        <begin position="198"/>
        <end position="231"/>
    </location>
</feature>
<dbReference type="EMBL" id="PKUQ01000023">
    <property type="protein sequence ID" value="PLW76650.1"/>
    <property type="molecule type" value="Genomic_DNA"/>
</dbReference>
<keyword evidence="4 6" id="KW-0472">Membrane</keyword>
<evidence type="ECO:0000256" key="3">
    <source>
        <dbReference type="ARBA" id="ARBA00022989"/>
    </source>
</evidence>
<dbReference type="Pfam" id="PF13240">
    <property type="entry name" value="Zn_Ribbon_1"/>
    <property type="match status" value="1"/>
</dbReference>